<dbReference type="Proteomes" id="UP001155483">
    <property type="component" value="Unassembled WGS sequence"/>
</dbReference>
<keyword evidence="2" id="KW-1185">Reference proteome</keyword>
<evidence type="ECO:0000313" key="2">
    <source>
        <dbReference type="Proteomes" id="UP001155483"/>
    </source>
</evidence>
<proteinExistence type="predicted"/>
<dbReference type="RefSeq" id="WP_279299217.1">
    <property type="nucleotide sequence ID" value="NZ_JAOTIF010000023.1"/>
</dbReference>
<reference evidence="1" key="2">
    <citation type="submission" date="2023-04" db="EMBL/GenBank/DDBJ databases">
        <title>Paracnuella aquatica gen. nov., sp. nov., a member of the family Chitinophagaceae isolated from a hot spring.</title>
        <authorList>
            <person name="Wang C."/>
        </authorList>
    </citation>
    <scope>NUCLEOTIDE SEQUENCE</scope>
    <source>
        <strain evidence="1">LB-8</strain>
    </source>
</reference>
<organism evidence="1 2">
    <name type="scientific">Paraflavisolibacter caeni</name>
    <dbReference type="NCBI Taxonomy" id="2982496"/>
    <lineage>
        <taxon>Bacteria</taxon>
        <taxon>Pseudomonadati</taxon>
        <taxon>Bacteroidota</taxon>
        <taxon>Chitinophagia</taxon>
        <taxon>Chitinophagales</taxon>
        <taxon>Chitinophagaceae</taxon>
        <taxon>Paraflavisolibacter</taxon>
    </lineage>
</organism>
<name>A0A9X3B983_9BACT</name>
<protein>
    <submittedName>
        <fullName evidence="1">Uncharacterized protein</fullName>
    </submittedName>
</protein>
<evidence type="ECO:0000313" key="1">
    <source>
        <dbReference type="EMBL" id="MCU7551780.1"/>
    </source>
</evidence>
<reference evidence="1" key="1">
    <citation type="submission" date="2022-09" db="EMBL/GenBank/DDBJ databases">
        <authorList>
            <person name="Yuan C."/>
            <person name="Ke Z."/>
        </authorList>
    </citation>
    <scope>NUCLEOTIDE SEQUENCE</scope>
    <source>
        <strain evidence="1">LB-8</strain>
    </source>
</reference>
<sequence>MMDISTIALATGKKLVFGYLQKRGDSYIKNFFGNVTKFEQELSGVINESLTQYQSVHKINEKDNRIAFYISQAFVEELLHFSFFNEFDVNALQRLLLDKQHIIPPTIEELNDFFDLFRSNLSKHKNLKKLEIEFTYKDKIFQIYEQLNQLTSSLSRTVLQIDDSLKGEYIRQLKEIKDDIKSFKHKTALRRLESLEASIKDNGKMTDEIQCKVYFLKGLCWEDLDDEANTQKDYYIKAYKYNKGDLDYTLRAAIEYLNNGDIDKSNELATIIIDKDDYNPNAWFIKFKLTEGDFLHKISTIPKKVLEDKVFIILIYHLYISLKDFDVVFKLQNEYLKDNIVMPLIPDNLSYQNKHYWSLIAAINLNLYHQENSSHPFDFDDEVLNNKRVQYLKELLKIFEATFRESEIKEKYKLYFYYNSYFTALSDSSSDLYELERDFSVLKNPVVGNIMCLIQILIQKNELDKALYYISSFSPTETENNSGLKELISCILHKIKGNKDLALINLKGYVDCFNIIDATVLFNLLNNVEDVFIKIEDVSSFKKYISNSKQFSNLYLSQIFDFFINALLGEDGECNSRFNQILSIKENTIKPAKSFDFFIARALYKYRLLGECISFLKSYVNTTVPSKDLYLYIWCLIEYKEADKVELIKILKWWRINVSLKIDFLKTEIYYRQYIEDWTEIEKIAELGYKIFPNNKEFLSLLLLALNRQDKKQLLHELSNTVKGVLFDNEFDAINSSNIYAQSGLFEIALDILYKCASKNENKRARQAFISNTTHFPETLFEDFPEVVSGSFVLYEIEGIERIIEINKKESNSILVDSFLGKKVNDEVFLKESIGFSFKKAIIKKVMNKYSALFNIIIREAENPTSDLQLKKFSLEGDNFKDFEKQLIEAFGAQGSMMEQFINEQLKSYYNGTLSFTEITASVFKGNFIDAYNFFTSANSSEGFITLPATFNINHEVSTNGKYILDASSIILFSKVFTELNIKYSEKFYVSPFVIDYFKSQIVEVRLAKEAKLSLKITVEGVQPQFYPDNYNEKRLEHLNDILNWINNYCLPLIIDKRVSFHSFLAREKGDNEVLKSLVDSLVGLEDEYYLITSDFFCVRNFAQFTKRILSPQSFISNLAPEKIESISEFLLTQRYIGISLNEKLVFEEFKKNKKGQTNFYSYALLNLNPYFNPSPEVFGVTIRLIKLLYLNSLSTDEELGITIQRILLSMLSGIIHNEKLIRLIRIIIYREFNLMGTALFIVMNEYERAVEILKGN</sequence>
<dbReference type="EMBL" id="JAOTIF010000023">
    <property type="protein sequence ID" value="MCU7551780.1"/>
    <property type="molecule type" value="Genomic_DNA"/>
</dbReference>
<comment type="caution">
    <text evidence="1">The sequence shown here is derived from an EMBL/GenBank/DDBJ whole genome shotgun (WGS) entry which is preliminary data.</text>
</comment>
<dbReference type="AlphaFoldDB" id="A0A9X3B983"/>
<gene>
    <name evidence="1" type="ORF">OCK74_21850</name>
</gene>
<accession>A0A9X3B983</accession>